<dbReference type="KEGG" id="mad:HP15_p187g98"/>
<dbReference type="EMBL" id="CP001980">
    <property type="protein sequence ID" value="ADQ00095.1"/>
    <property type="molecule type" value="Genomic_DNA"/>
</dbReference>
<evidence type="ECO:0000313" key="2">
    <source>
        <dbReference type="Proteomes" id="UP000007077"/>
    </source>
</evidence>
<dbReference type="HOGENOM" id="CLU_3329823_0_0_6"/>
<protein>
    <submittedName>
        <fullName evidence="1">Uncharacterized protein</fullName>
    </submittedName>
</protein>
<accession>E4PS60</accession>
<gene>
    <name evidence="1" type="ordered locus">HP15_p187g98</name>
</gene>
<name>E4PS60_MARAH</name>
<geneLocation type="plasmid" evidence="1 2">
    <name>pHP-187</name>
</geneLocation>
<dbReference type="AlphaFoldDB" id="E4PS60"/>
<keyword evidence="1" id="KW-0614">Plasmid</keyword>
<sequence>MNVVADSHFITKSHTTLRNEVIRGIKTRYLASELPLII</sequence>
<organism evidence="1 2">
    <name type="scientific">Marinobacter adhaerens (strain DSM 23420 / HP15)</name>
    <dbReference type="NCBI Taxonomy" id="225937"/>
    <lineage>
        <taxon>Bacteria</taxon>
        <taxon>Pseudomonadati</taxon>
        <taxon>Pseudomonadota</taxon>
        <taxon>Gammaproteobacteria</taxon>
        <taxon>Pseudomonadales</taxon>
        <taxon>Marinobacteraceae</taxon>
        <taxon>Marinobacter</taxon>
    </lineage>
</organism>
<evidence type="ECO:0000313" key="1">
    <source>
        <dbReference type="EMBL" id="ADQ00095.1"/>
    </source>
</evidence>
<reference evidence="1 2" key="1">
    <citation type="journal article" date="2010" name="Stand. Genomic Sci.">
        <title>Complete genome sequence of Marinobacter adhaerens type strain (HP15), a diatom-interacting marine microorganism.</title>
        <authorList>
            <person name="Gardes A."/>
            <person name="Kaeppel E."/>
            <person name="Shehzad A."/>
            <person name="Seebah S."/>
            <person name="Teeling H."/>
            <person name="Yarza P."/>
            <person name="Glockner F.O."/>
            <person name="Grossart H.P."/>
            <person name="Ullrich M.S."/>
        </authorList>
    </citation>
    <scope>NUCLEOTIDE SEQUENCE [LARGE SCALE GENOMIC DNA]</scope>
    <source>
        <strain evidence="2">DSM 23420 / HP15</strain>
        <plasmid evidence="2">Plasmid pHP-187</plasmid>
    </source>
</reference>
<dbReference type="Proteomes" id="UP000007077">
    <property type="component" value="Plasmid pHP-187"/>
</dbReference>
<proteinExistence type="predicted"/>
<reference evidence="2" key="2">
    <citation type="submission" date="2010-02" db="EMBL/GenBank/DDBJ databases">
        <title>Complete genome sequence of Marinobacter adhaerens type strain (HP15).</title>
        <authorList>
            <person name="Gaerdes A.A.M."/>
            <person name="Kaeppel E."/>
            <person name="Shezad A."/>
            <person name="Seebah S."/>
            <person name="Teeling H."/>
            <person name="Yarza P."/>
            <person name="Gloeckner F.O."/>
            <person name="Ullrich M.S."/>
        </authorList>
    </citation>
    <scope>NUCLEOTIDE SEQUENCE [LARGE SCALE GENOMIC DNA]</scope>
    <source>
        <strain evidence="2">DSM 23420 / HP15</strain>
        <plasmid evidence="2">Plasmid pHP-187</plasmid>
    </source>
</reference>